<evidence type="ECO:0000256" key="2">
    <source>
        <dbReference type="ARBA" id="ARBA00022448"/>
    </source>
</evidence>
<comment type="similarity">
    <text evidence="1 4">Belongs to the bacterial solute-binding protein 9 family.</text>
</comment>
<dbReference type="PRINTS" id="PR00690">
    <property type="entry name" value="ADHESNFAMILY"/>
</dbReference>
<comment type="caution">
    <text evidence="5">The sequence shown here is derived from an EMBL/GenBank/DDBJ whole genome shotgun (WGS) entry which is preliminary data.</text>
</comment>
<evidence type="ECO:0000313" key="5">
    <source>
        <dbReference type="EMBL" id="MBY4797293.1"/>
    </source>
</evidence>
<name>A0ABS7MJ03_9ACTN</name>
<dbReference type="PROSITE" id="PS51257">
    <property type="entry name" value="PROKAR_LIPOPROTEIN"/>
    <property type="match status" value="1"/>
</dbReference>
<keyword evidence="2 4" id="KW-0813">Transport</keyword>
<evidence type="ECO:0000313" key="6">
    <source>
        <dbReference type="Proteomes" id="UP000700908"/>
    </source>
</evidence>
<dbReference type="InterPro" id="IPR006129">
    <property type="entry name" value="AdhesinB"/>
</dbReference>
<dbReference type="Gene3D" id="3.40.50.1980">
    <property type="entry name" value="Nitrogenase molybdenum iron protein domain"/>
    <property type="match status" value="2"/>
</dbReference>
<evidence type="ECO:0000256" key="4">
    <source>
        <dbReference type="RuleBase" id="RU003512"/>
    </source>
</evidence>
<dbReference type="InterPro" id="IPR006128">
    <property type="entry name" value="Lipoprotein_PsaA-like"/>
</dbReference>
<dbReference type="InterPro" id="IPR050492">
    <property type="entry name" value="Bact_metal-bind_prot9"/>
</dbReference>
<dbReference type="Pfam" id="PF01297">
    <property type="entry name" value="ZnuA"/>
    <property type="match status" value="1"/>
</dbReference>
<dbReference type="PANTHER" id="PTHR42953:SF3">
    <property type="entry name" value="HIGH-AFFINITY ZINC UPTAKE SYSTEM PROTEIN ZNUA"/>
    <property type="match status" value="1"/>
</dbReference>
<evidence type="ECO:0000256" key="1">
    <source>
        <dbReference type="ARBA" id="ARBA00011028"/>
    </source>
</evidence>
<keyword evidence="6" id="KW-1185">Reference proteome</keyword>
<dbReference type="RefSeq" id="WP_222199062.1">
    <property type="nucleotide sequence ID" value="NZ_JAIMFO010000005.1"/>
</dbReference>
<dbReference type="InterPro" id="IPR006127">
    <property type="entry name" value="ZnuA-like"/>
</dbReference>
<keyword evidence="3" id="KW-0732">Signal</keyword>
<dbReference type="Proteomes" id="UP000700908">
    <property type="component" value="Unassembled WGS sequence"/>
</dbReference>
<dbReference type="PANTHER" id="PTHR42953">
    <property type="entry name" value="HIGH-AFFINITY ZINC UPTAKE SYSTEM PROTEIN ZNUA-RELATED"/>
    <property type="match status" value="1"/>
</dbReference>
<sequence length="440" mass="48634">MLTRRQLLACGTWCAAALGSTMLSGCGGRRSAGDGTPLVYASFYPILDLVHEVAGDSVELRAFMPANKDPHAWEPTPKVLSELSGADLLVVNGANMEHWLPQVQDALPDLPILRLSDDIELITYKGAAALGEFQFLARMEVPAGTYGFEFGHTHESLMRVAFFDAPADMAQADLVKRCRDIMADGGRAVPQRSKIQVEDAQVYALEMGHESGHIDFVLPKGGNWVFISDRASEDLLPYQIVDRSGTVLDETQVVPVMEGSSTSIDKITYDPHSWLSLVNAKRYCNSIHDCLLELMPNQARLLRSRKLDVVTRLTELEYEYVDAFAAAARKEFVVTHYAWAYLCRDFGLIQYPLQGLTSMDAPSLKTMRKAIDYCITRSINTIFYELGASDKGAKTIADEIGGTVAPLASMEFVTEEQGRELNGYVEIMRSNLSALLEAMK</sequence>
<proteinExistence type="inferred from homology"/>
<organism evidence="5 6">
    <name type="scientific">Collinsella ureilytica</name>
    <dbReference type="NCBI Taxonomy" id="2869515"/>
    <lineage>
        <taxon>Bacteria</taxon>
        <taxon>Bacillati</taxon>
        <taxon>Actinomycetota</taxon>
        <taxon>Coriobacteriia</taxon>
        <taxon>Coriobacteriales</taxon>
        <taxon>Coriobacteriaceae</taxon>
        <taxon>Collinsella</taxon>
    </lineage>
</organism>
<accession>A0ABS7MJ03</accession>
<dbReference type="EMBL" id="JAIMFO010000005">
    <property type="protein sequence ID" value="MBY4797293.1"/>
    <property type="molecule type" value="Genomic_DNA"/>
</dbReference>
<dbReference type="SUPFAM" id="SSF53807">
    <property type="entry name" value="Helical backbone' metal receptor"/>
    <property type="match status" value="1"/>
</dbReference>
<reference evidence="5 6" key="1">
    <citation type="submission" date="2021-08" db="EMBL/GenBank/DDBJ databases">
        <title>Collinsella faecalis sp. nov. isolated from swine faeces.</title>
        <authorList>
            <person name="Oh B.S."/>
            <person name="Lee J.H."/>
        </authorList>
    </citation>
    <scope>NUCLEOTIDE SEQUENCE [LARGE SCALE GENOMIC DNA]</scope>
    <source>
        <strain evidence="5 6">AGMB00827</strain>
    </source>
</reference>
<protein>
    <submittedName>
        <fullName evidence="5">Zinc ABC transporter substrate-binding protein</fullName>
    </submittedName>
</protein>
<evidence type="ECO:0000256" key="3">
    <source>
        <dbReference type="ARBA" id="ARBA00022729"/>
    </source>
</evidence>
<gene>
    <name evidence="5" type="ORF">K6V98_02790</name>
</gene>
<dbReference type="PRINTS" id="PR00691">
    <property type="entry name" value="ADHESINB"/>
</dbReference>